<feature type="compositionally biased region" description="Basic and acidic residues" evidence="2">
    <location>
        <begin position="322"/>
        <end position="347"/>
    </location>
</feature>
<evidence type="ECO:0000313" key="4">
    <source>
        <dbReference type="Proteomes" id="UP001341840"/>
    </source>
</evidence>
<keyword evidence="1" id="KW-0175">Coiled coil</keyword>
<feature type="coiled-coil region" evidence="1">
    <location>
        <begin position="433"/>
        <end position="557"/>
    </location>
</feature>
<gene>
    <name evidence="3" type="ORF">PIB30_016342</name>
</gene>
<reference evidence="3 4" key="1">
    <citation type="journal article" date="2023" name="Plants (Basel)">
        <title>Bridging the Gap: Combining Genomics and Transcriptomics Approaches to Understand Stylosanthes scabra, an Orphan Legume from the Brazilian Caatinga.</title>
        <authorList>
            <person name="Ferreira-Neto J.R.C."/>
            <person name="da Silva M.D."/>
            <person name="Binneck E."/>
            <person name="de Melo N.F."/>
            <person name="da Silva R.H."/>
            <person name="de Melo A.L.T.M."/>
            <person name="Pandolfi V."/>
            <person name="Bustamante F.O."/>
            <person name="Brasileiro-Vidal A.C."/>
            <person name="Benko-Iseppon A.M."/>
        </authorList>
    </citation>
    <scope>NUCLEOTIDE SEQUENCE [LARGE SCALE GENOMIC DNA]</scope>
    <source>
        <tissue evidence="3">Leaves</tissue>
    </source>
</reference>
<keyword evidence="4" id="KW-1185">Reference proteome</keyword>
<protein>
    <submittedName>
        <fullName evidence="3">Uncharacterized protein</fullName>
    </submittedName>
</protein>
<dbReference type="PANTHER" id="PTHR31099:SF28">
    <property type="entry name" value="F5J5.12"/>
    <property type="match status" value="1"/>
</dbReference>
<evidence type="ECO:0000256" key="2">
    <source>
        <dbReference type="SAM" id="MobiDB-lite"/>
    </source>
</evidence>
<dbReference type="PANTHER" id="PTHR31099">
    <property type="entry name" value="OS06G0165300 PROTEIN"/>
    <property type="match status" value="1"/>
</dbReference>
<sequence length="629" mass="70787">MGKKKSCQEVNVPRPLDVVETRLYGWVEEAVLTQPSVVESDSLPEFRRNYPLMEDSEAEGDYVLEAAGPSDRVPFRAGEEGPHFLWVYQELFTRLRMRLPFSDFQRDGMTRCCVAVSQLHLNGWGFILAFEKVCLHYGFRLTIRLFFYIYDVHFPPGGYGYISFRVLAAAGKRAFWLDHENKPFSWVYWNPEVKDFTVYNLEPLEMAAFKFLVSLPSGLPKRNRFTCRWIWDDSDAEVGKFLDDLLDVKMKRTKLDDLMARMADPSRMGLWAVLPTGVPAATVAAATAASATPAGPSVNPATPTVQVPPPPPGASKAKKSSSKRERSEKVDVEVEETAKEDPDADLRQKRRQKEKGKEDDIVNRVLGDDAAWEHAVNPLDLAFPKKFNYRKALDAGLTSASVQKPLQGMLPDQLLGESWRLQCQALACQQLGLEAALKAKTKTEEELLAVKDQLSVLKVERDSALEYLPLKEKAESLAQQLKEKEVEHKSALERVAQLDDDIKTLKAQLESAYLSVSNDQKRAEAAKSSVKSLTVSLETARAELRKLREEADYWCAEWKSLGTEAQEMCQATLEVVLDQVSHLCPSVDFSAITLKTRWDPKGKKIYVPEELRGDGAEVAKTLPEVDPEQ</sequence>
<evidence type="ECO:0000256" key="1">
    <source>
        <dbReference type="SAM" id="Coils"/>
    </source>
</evidence>
<organism evidence="3 4">
    <name type="scientific">Stylosanthes scabra</name>
    <dbReference type="NCBI Taxonomy" id="79078"/>
    <lineage>
        <taxon>Eukaryota</taxon>
        <taxon>Viridiplantae</taxon>
        <taxon>Streptophyta</taxon>
        <taxon>Embryophyta</taxon>
        <taxon>Tracheophyta</taxon>
        <taxon>Spermatophyta</taxon>
        <taxon>Magnoliopsida</taxon>
        <taxon>eudicotyledons</taxon>
        <taxon>Gunneridae</taxon>
        <taxon>Pentapetalae</taxon>
        <taxon>rosids</taxon>
        <taxon>fabids</taxon>
        <taxon>Fabales</taxon>
        <taxon>Fabaceae</taxon>
        <taxon>Papilionoideae</taxon>
        <taxon>50 kb inversion clade</taxon>
        <taxon>dalbergioids sensu lato</taxon>
        <taxon>Dalbergieae</taxon>
        <taxon>Pterocarpus clade</taxon>
        <taxon>Stylosanthes</taxon>
    </lineage>
</organism>
<name>A0ABU6S6Q5_9FABA</name>
<comment type="caution">
    <text evidence="3">The sequence shown here is derived from an EMBL/GenBank/DDBJ whole genome shotgun (WGS) entry which is preliminary data.</text>
</comment>
<evidence type="ECO:0000313" key="3">
    <source>
        <dbReference type="EMBL" id="MED6132130.1"/>
    </source>
</evidence>
<feature type="region of interest" description="Disordered" evidence="2">
    <location>
        <begin position="291"/>
        <end position="358"/>
    </location>
</feature>
<accession>A0ABU6S6Q5</accession>
<proteinExistence type="predicted"/>
<dbReference type="EMBL" id="JASCZI010060461">
    <property type="protein sequence ID" value="MED6132130.1"/>
    <property type="molecule type" value="Genomic_DNA"/>
</dbReference>
<dbReference type="Proteomes" id="UP001341840">
    <property type="component" value="Unassembled WGS sequence"/>
</dbReference>